<dbReference type="Gene3D" id="1.20.1600.10">
    <property type="entry name" value="Outer membrane efflux proteins (OEP)"/>
    <property type="match status" value="1"/>
</dbReference>
<reference evidence="2" key="1">
    <citation type="submission" date="2017-06" db="EMBL/GenBank/DDBJ databases">
        <title>Genome analysis of Fimbriiglobus ruber SP5, the first member of the order Planctomycetales with confirmed chitinolytic capability.</title>
        <authorList>
            <person name="Ravin N.V."/>
            <person name="Rakitin A.L."/>
            <person name="Ivanova A.A."/>
            <person name="Beletsky A.V."/>
            <person name="Kulichevskaya I.S."/>
            <person name="Mardanov A.V."/>
            <person name="Dedysh S.N."/>
        </authorList>
    </citation>
    <scope>NUCLEOTIDE SEQUENCE [LARGE SCALE GENOMIC DNA]</scope>
    <source>
        <strain evidence="2">SP5</strain>
    </source>
</reference>
<comment type="caution">
    <text evidence="1">The sequence shown here is derived from an EMBL/GenBank/DDBJ whole genome shotgun (WGS) entry which is preliminary data.</text>
</comment>
<dbReference type="SUPFAM" id="SSF56954">
    <property type="entry name" value="Outer membrane efflux proteins (OEP)"/>
    <property type="match status" value="1"/>
</dbReference>
<evidence type="ECO:0008006" key="3">
    <source>
        <dbReference type="Google" id="ProtNLM"/>
    </source>
</evidence>
<evidence type="ECO:0000313" key="2">
    <source>
        <dbReference type="Proteomes" id="UP000214646"/>
    </source>
</evidence>
<proteinExistence type="predicted"/>
<organism evidence="1 2">
    <name type="scientific">Fimbriiglobus ruber</name>
    <dbReference type="NCBI Taxonomy" id="1908690"/>
    <lineage>
        <taxon>Bacteria</taxon>
        <taxon>Pseudomonadati</taxon>
        <taxon>Planctomycetota</taxon>
        <taxon>Planctomycetia</taxon>
        <taxon>Gemmatales</taxon>
        <taxon>Gemmataceae</taxon>
        <taxon>Fimbriiglobus</taxon>
    </lineage>
</organism>
<sequence length="410" mass="43611">MMCAVVIAAGCRAPAPPVVAPATAPRPAPDLPVTPVTGLEPDYRTLPTLDPTTTNAADVATAPPGYRAVSEEVCRREAAARAPAALVLSREGVDDAADALGCTSPETQPVRRLGHELRTHLAAVARNRAALQALEYYFQMADAEGREELARASLGTLDQLRVIVRKAKADGLRVPVDPDDLDRQRGTVLGLLGQADLAAKAVDIELKRRLGVPAATIERLRPTGTFAVSATPVKLDLAVQTALEERGDLRALRAAYLDLSSETLESAREILRGSIPGLHRPITSRPTPSSLAKLARRRMPSVPDAAALAEVAILRQQLFDVIADRERTAADEVRETAAAVDAQGKQVGLARWRADQLIKKAADAKGKGPLVELPAELEALRARAEVVAAVMTWHQGRVRLDAAQGLLGGE</sequence>
<protein>
    <recommendedName>
        <fullName evidence="3">Heavy metal RND efflux outer membrane protein, CzcC family</fullName>
    </recommendedName>
</protein>
<gene>
    <name evidence="1" type="ORF">FRUB_09229</name>
</gene>
<name>A0A225DH11_9BACT</name>
<dbReference type="Proteomes" id="UP000214646">
    <property type="component" value="Unassembled WGS sequence"/>
</dbReference>
<dbReference type="AlphaFoldDB" id="A0A225DH11"/>
<dbReference type="EMBL" id="NIDE01000017">
    <property type="protein sequence ID" value="OWK36666.1"/>
    <property type="molecule type" value="Genomic_DNA"/>
</dbReference>
<accession>A0A225DH11</accession>
<evidence type="ECO:0000313" key="1">
    <source>
        <dbReference type="EMBL" id="OWK36666.1"/>
    </source>
</evidence>
<keyword evidence="2" id="KW-1185">Reference proteome</keyword>